<dbReference type="InterPro" id="IPR055221">
    <property type="entry name" value="PSF3_N"/>
</dbReference>
<dbReference type="SUPFAM" id="SSF158573">
    <property type="entry name" value="GINS helical bundle-like"/>
    <property type="match status" value="1"/>
</dbReference>
<evidence type="ECO:0000259" key="8">
    <source>
        <dbReference type="Pfam" id="PF22466"/>
    </source>
</evidence>
<comment type="function">
    <text evidence="6">The GINS complex plays an essential role in the initiation of DNA replication.</text>
</comment>
<protein>
    <recommendedName>
        <fullName evidence="3 6">DNA replication complex GINS protein PSF3</fullName>
    </recommendedName>
</protein>
<keyword evidence="5 6" id="KW-0539">Nucleus</keyword>
<keyword evidence="4 6" id="KW-0235">DNA replication</keyword>
<evidence type="ECO:0000256" key="3">
    <source>
        <dbReference type="ARBA" id="ARBA00015140"/>
    </source>
</evidence>
<dbReference type="GO" id="GO:0000811">
    <property type="term" value="C:GINS complex"/>
    <property type="evidence" value="ECO:0007669"/>
    <property type="project" value="UniProtKB-UniRule"/>
</dbReference>
<dbReference type="Gene3D" id="1.20.58.2050">
    <property type="match status" value="1"/>
</dbReference>
<dbReference type="STRING" id="1344416.A0A139A842"/>
<evidence type="ECO:0000313" key="9">
    <source>
        <dbReference type="EMBL" id="KXS12615.1"/>
    </source>
</evidence>
<accession>A0A139A842</accession>
<dbReference type="CDD" id="cd21693">
    <property type="entry name" value="GINS_B_Psf3"/>
    <property type="match status" value="1"/>
</dbReference>
<keyword evidence="10" id="KW-1185">Reference proteome</keyword>
<dbReference type="Pfam" id="PF05916">
    <property type="entry name" value="Sld5"/>
    <property type="match status" value="1"/>
</dbReference>
<reference evidence="9 10" key="1">
    <citation type="journal article" date="2015" name="Genome Biol. Evol.">
        <title>Phylogenomic analyses indicate that early fungi evolved digesting cell walls of algal ancestors of land plants.</title>
        <authorList>
            <person name="Chang Y."/>
            <person name="Wang S."/>
            <person name="Sekimoto S."/>
            <person name="Aerts A.L."/>
            <person name="Choi C."/>
            <person name="Clum A."/>
            <person name="LaButti K.M."/>
            <person name="Lindquist E.A."/>
            <person name="Yee Ngan C."/>
            <person name="Ohm R.A."/>
            <person name="Salamov A.A."/>
            <person name="Grigoriev I.V."/>
            <person name="Spatafora J.W."/>
            <person name="Berbee M.L."/>
        </authorList>
    </citation>
    <scope>NUCLEOTIDE SEQUENCE [LARGE SCALE GENOMIC DNA]</scope>
    <source>
        <strain evidence="9 10">JEL478</strain>
    </source>
</reference>
<evidence type="ECO:0000259" key="7">
    <source>
        <dbReference type="Pfam" id="PF05916"/>
    </source>
</evidence>
<evidence type="ECO:0000256" key="6">
    <source>
        <dbReference type="RuleBase" id="RU367161"/>
    </source>
</evidence>
<dbReference type="PANTHER" id="PTHR22768:SF0">
    <property type="entry name" value="DNA REPLICATION COMPLEX GINS PROTEIN PSF3"/>
    <property type="match status" value="1"/>
</dbReference>
<comment type="subcellular location">
    <subcellularLocation>
        <location evidence="1 6">Nucleus</location>
    </subcellularLocation>
</comment>
<evidence type="ECO:0000256" key="1">
    <source>
        <dbReference type="ARBA" id="ARBA00004123"/>
    </source>
</evidence>
<dbReference type="InterPro" id="IPR010492">
    <property type="entry name" value="GINS_Psf3"/>
</dbReference>
<dbReference type="Proteomes" id="UP000070544">
    <property type="component" value="Unassembled WGS sequence"/>
</dbReference>
<sequence>MDVDLSAEDGRGEEYWDIDAILAEQQKVACYVKSDVPHFGYLAGSKSHMVGGARYGDAVTPLANPETENISQQLPKGSRVEVPFWLASQLALNQLVDIEVPRCFGTRARNDLKASPTAVDLNLLCPYFYAFGCSIFNLVIDRTLNKVLATTFTQRMQRVMDYTQSSILGGAAMAASAEQDRFLRTLEEEEKELHRLGVHSALDTRRFYSNEPVSTLRKSDALGTGSWAG</sequence>
<dbReference type="InterPro" id="IPR038437">
    <property type="entry name" value="GINS_Psf3_sf"/>
</dbReference>
<dbReference type="AlphaFoldDB" id="A0A139A842"/>
<name>A0A139A842_GONPJ</name>
<dbReference type="CDD" id="cd11713">
    <property type="entry name" value="GINS_A_psf3"/>
    <property type="match status" value="1"/>
</dbReference>
<dbReference type="OrthoDB" id="10251744at2759"/>
<dbReference type="Pfam" id="PF22466">
    <property type="entry name" value="PSF3_N"/>
    <property type="match status" value="1"/>
</dbReference>
<dbReference type="InterPro" id="IPR036224">
    <property type="entry name" value="GINS_bundle-like_dom_sf"/>
</dbReference>
<comment type="similarity">
    <text evidence="2 6">Belongs to the GINS3/PSF3 family.</text>
</comment>
<comment type="subunit">
    <text evidence="6">Component of the GINS complex.</text>
</comment>
<dbReference type="SUPFAM" id="SSF160059">
    <property type="entry name" value="PriA/YqbF domain"/>
    <property type="match status" value="1"/>
</dbReference>
<dbReference type="PANTHER" id="PTHR22768">
    <property type="entry name" value="DNA REPLICATION COMPLEX GINS PROTEIN PSF3"/>
    <property type="match status" value="1"/>
</dbReference>
<organism evidence="9 10">
    <name type="scientific">Gonapodya prolifera (strain JEL478)</name>
    <name type="common">Monoblepharis prolifera</name>
    <dbReference type="NCBI Taxonomy" id="1344416"/>
    <lineage>
        <taxon>Eukaryota</taxon>
        <taxon>Fungi</taxon>
        <taxon>Fungi incertae sedis</taxon>
        <taxon>Chytridiomycota</taxon>
        <taxon>Chytridiomycota incertae sedis</taxon>
        <taxon>Monoblepharidomycetes</taxon>
        <taxon>Monoblepharidales</taxon>
        <taxon>Gonapodyaceae</taxon>
        <taxon>Gonapodya</taxon>
    </lineage>
</organism>
<proteinExistence type="inferred from homology"/>
<dbReference type="EMBL" id="KQ965786">
    <property type="protein sequence ID" value="KXS12615.1"/>
    <property type="molecule type" value="Genomic_DNA"/>
</dbReference>
<gene>
    <name evidence="9" type="ORF">M427DRAFT_34629</name>
</gene>
<dbReference type="GO" id="GO:1902975">
    <property type="term" value="P:mitotic DNA replication initiation"/>
    <property type="evidence" value="ECO:0007669"/>
    <property type="project" value="TreeGrafter"/>
</dbReference>
<evidence type="ECO:0000256" key="4">
    <source>
        <dbReference type="ARBA" id="ARBA00022705"/>
    </source>
</evidence>
<evidence type="ECO:0000256" key="2">
    <source>
        <dbReference type="ARBA" id="ARBA00006343"/>
    </source>
</evidence>
<feature type="domain" description="DNA replication complex GINS protein PSF3 N-terminal" evidence="8">
    <location>
        <begin position="16"/>
        <end position="48"/>
    </location>
</feature>
<dbReference type="InterPro" id="IPR021151">
    <property type="entry name" value="GINS_A"/>
</dbReference>
<dbReference type="OMA" id="IYKEGWR"/>
<evidence type="ECO:0000256" key="5">
    <source>
        <dbReference type="ARBA" id="ARBA00023242"/>
    </source>
</evidence>
<evidence type="ECO:0000313" key="10">
    <source>
        <dbReference type="Proteomes" id="UP000070544"/>
    </source>
</evidence>
<feature type="domain" description="GINS subunit" evidence="7">
    <location>
        <begin position="108"/>
        <end position="203"/>
    </location>
</feature>